<name>A0AAE1G7K3_PETCI</name>
<reference evidence="2" key="1">
    <citation type="submission" date="2023-10" db="EMBL/GenBank/DDBJ databases">
        <title>Genome assemblies of two species of porcelain crab, Petrolisthes cinctipes and Petrolisthes manimaculis (Anomura: Porcellanidae).</title>
        <authorList>
            <person name="Angst P."/>
        </authorList>
    </citation>
    <scope>NUCLEOTIDE SEQUENCE</scope>
    <source>
        <strain evidence="2">PB745_01</strain>
        <tissue evidence="2">Gill</tissue>
    </source>
</reference>
<feature type="region of interest" description="Disordered" evidence="1">
    <location>
        <begin position="37"/>
        <end position="57"/>
    </location>
</feature>
<proteinExistence type="predicted"/>
<sequence length="96" mass="10402">MRVNCHEFVSNSEVRGRHLEETRQCSGAVSVARCSHPRTTVSHSSSTGSPPLTQHHLPISLPRTSQPCSPMVLSSALLKSIISGNRVGLDVCVVLW</sequence>
<organism evidence="2 3">
    <name type="scientific">Petrolisthes cinctipes</name>
    <name type="common">Flat porcelain crab</name>
    <dbReference type="NCBI Taxonomy" id="88211"/>
    <lineage>
        <taxon>Eukaryota</taxon>
        <taxon>Metazoa</taxon>
        <taxon>Ecdysozoa</taxon>
        <taxon>Arthropoda</taxon>
        <taxon>Crustacea</taxon>
        <taxon>Multicrustacea</taxon>
        <taxon>Malacostraca</taxon>
        <taxon>Eumalacostraca</taxon>
        <taxon>Eucarida</taxon>
        <taxon>Decapoda</taxon>
        <taxon>Pleocyemata</taxon>
        <taxon>Anomura</taxon>
        <taxon>Galatheoidea</taxon>
        <taxon>Porcellanidae</taxon>
        <taxon>Petrolisthes</taxon>
    </lineage>
</organism>
<evidence type="ECO:0000256" key="1">
    <source>
        <dbReference type="SAM" id="MobiDB-lite"/>
    </source>
</evidence>
<protein>
    <submittedName>
        <fullName evidence="2">Uncharacterized protein</fullName>
    </submittedName>
</protein>
<evidence type="ECO:0000313" key="3">
    <source>
        <dbReference type="Proteomes" id="UP001286313"/>
    </source>
</evidence>
<feature type="compositionally biased region" description="Polar residues" evidence="1">
    <location>
        <begin position="37"/>
        <end position="52"/>
    </location>
</feature>
<dbReference type="EMBL" id="JAWQEG010000866">
    <property type="protein sequence ID" value="KAK3884628.1"/>
    <property type="molecule type" value="Genomic_DNA"/>
</dbReference>
<gene>
    <name evidence="2" type="ORF">Pcinc_011111</name>
</gene>
<comment type="caution">
    <text evidence="2">The sequence shown here is derived from an EMBL/GenBank/DDBJ whole genome shotgun (WGS) entry which is preliminary data.</text>
</comment>
<dbReference type="AlphaFoldDB" id="A0AAE1G7K3"/>
<accession>A0AAE1G7K3</accession>
<dbReference type="Proteomes" id="UP001286313">
    <property type="component" value="Unassembled WGS sequence"/>
</dbReference>
<keyword evidence="3" id="KW-1185">Reference proteome</keyword>
<evidence type="ECO:0000313" key="2">
    <source>
        <dbReference type="EMBL" id="KAK3884628.1"/>
    </source>
</evidence>